<reference evidence="1" key="2">
    <citation type="submission" date="2025-09" db="UniProtKB">
        <authorList>
            <consortium name="EnsemblPlants"/>
        </authorList>
    </citation>
    <scope>IDENTIFICATION</scope>
</reference>
<evidence type="ECO:0000313" key="2">
    <source>
        <dbReference type="Proteomes" id="UP001732700"/>
    </source>
</evidence>
<keyword evidence="2" id="KW-1185">Reference proteome</keyword>
<proteinExistence type="predicted"/>
<sequence length="210" mass="22489">MGEPSFMSMALLSNLTSLTSLELVDCENLTVDGFNPLIAAVSLKHFKIYNKGDGPRSVAADLLSELALASSAKLLSPSAGCFQLEYLQVDSISAVLAAPVCSLLATSLQALCFSYDKRVESFTEEEANELQLLTSLQTLSFRDCPGLQSLSSLVTLSVSGCPQIQSLPKWEGLPTSLFHLQVIRCPGIRSLPTEGIPTSVRYLTIIGCSP</sequence>
<evidence type="ECO:0000313" key="1">
    <source>
        <dbReference type="EnsemblPlants" id="AVESA.00010b.r2.6CG1149050.1.CDS.1"/>
    </source>
</evidence>
<reference evidence="1" key="1">
    <citation type="submission" date="2021-05" db="EMBL/GenBank/DDBJ databases">
        <authorList>
            <person name="Scholz U."/>
            <person name="Mascher M."/>
            <person name="Fiebig A."/>
        </authorList>
    </citation>
    <scope>NUCLEOTIDE SEQUENCE [LARGE SCALE GENOMIC DNA]</scope>
</reference>
<dbReference type="EnsemblPlants" id="AVESA.00010b.r2.6CG1149050.1">
    <property type="protein sequence ID" value="AVESA.00010b.r2.6CG1149050.1.CDS.1"/>
    <property type="gene ID" value="AVESA.00010b.r2.6CG1149050"/>
</dbReference>
<organism evidence="1 2">
    <name type="scientific">Avena sativa</name>
    <name type="common">Oat</name>
    <dbReference type="NCBI Taxonomy" id="4498"/>
    <lineage>
        <taxon>Eukaryota</taxon>
        <taxon>Viridiplantae</taxon>
        <taxon>Streptophyta</taxon>
        <taxon>Embryophyta</taxon>
        <taxon>Tracheophyta</taxon>
        <taxon>Spermatophyta</taxon>
        <taxon>Magnoliopsida</taxon>
        <taxon>Liliopsida</taxon>
        <taxon>Poales</taxon>
        <taxon>Poaceae</taxon>
        <taxon>BOP clade</taxon>
        <taxon>Pooideae</taxon>
        <taxon>Poodae</taxon>
        <taxon>Poeae</taxon>
        <taxon>Poeae Chloroplast Group 1 (Aveneae type)</taxon>
        <taxon>Aveninae</taxon>
        <taxon>Avena</taxon>
    </lineage>
</organism>
<protein>
    <submittedName>
        <fullName evidence="1">Uncharacterized protein</fullName>
    </submittedName>
</protein>
<name>A0ACD5ZDG4_AVESA</name>
<accession>A0ACD5ZDG4</accession>
<dbReference type="Proteomes" id="UP001732700">
    <property type="component" value="Chromosome 6C"/>
</dbReference>